<reference evidence="2" key="1">
    <citation type="journal article" date="2019" name="Int. J. Syst. Evol. Microbiol.">
        <title>The Global Catalogue of Microorganisms (GCM) 10K type strain sequencing project: providing services to taxonomists for standard genome sequencing and annotation.</title>
        <authorList>
            <consortium name="The Broad Institute Genomics Platform"/>
            <consortium name="The Broad Institute Genome Sequencing Center for Infectious Disease"/>
            <person name="Wu L."/>
            <person name="Ma J."/>
        </authorList>
    </citation>
    <scope>NUCLEOTIDE SEQUENCE [LARGE SCALE GENOMIC DNA]</scope>
    <source>
        <strain evidence="2">KCTC 42986</strain>
    </source>
</reference>
<protein>
    <submittedName>
        <fullName evidence="1">Uncharacterized protein</fullName>
    </submittedName>
</protein>
<accession>A0ABV7F322</accession>
<comment type="caution">
    <text evidence="1">The sequence shown here is derived from an EMBL/GenBank/DDBJ whole genome shotgun (WGS) entry which is preliminary data.</text>
</comment>
<keyword evidence="2" id="KW-1185">Reference proteome</keyword>
<organism evidence="1 2">
    <name type="scientific">Undibacterium arcticum</name>
    <dbReference type="NCBI Taxonomy" id="1762892"/>
    <lineage>
        <taxon>Bacteria</taxon>
        <taxon>Pseudomonadati</taxon>
        <taxon>Pseudomonadota</taxon>
        <taxon>Betaproteobacteria</taxon>
        <taxon>Burkholderiales</taxon>
        <taxon>Oxalobacteraceae</taxon>
        <taxon>Undibacterium</taxon>
    </lineage>
</organism>
<dbReference type="EMBL" id="JBHRTP010000052">
    <property type="protein sequence ID" value="MFC3109479.1"/>
    <property type="molecule type" value="Genomic_DNA"/>
</dbReference>
<dbReference type="RefSeq" id="WP_390329294.1">
    <property type="nucleotide sequence ID" value="NZ_JBHRTP010000052.1"/>
</dbReference>
<evidence type="ECO:0000313" key="2">
    <source>
        <dbReference type="Proteomes" id="UP001595530"/>
    </source>
</evidence>
<proteinExistence type="predicted"/>
<sequence>MQVTQNPIAIEFLARLNHATAVSIDFGPMLPHSWTLSDWTGEPFNEVVRIAWRGDDHEFSMTFTETAIERGRFDNDGRFFVYDSEGDLATINFYQAFSIVSSADTLN</sequence>
<evidence type="ECO:0000313" key="1">
    <source>
        <dbReference type="EMBL" id="MFC3109479.1"/>
    </source>
</evidence>
<dbReference type="Proteomes" id="UP001595530">
    <property type="component" value="Unassembled WGS sequence"/>
</dbReference>
<gene>
    <name evidence="1" type="ORF">ACFOFO_16175</name>
</gene>
<name>A0ABV7F322_9BURK</name>